<comment type="caution">
    <text evidence="2">The sequence shown here is derived from an EMBL/GenBank/DDBJ whole genome shotgun (WGS) entry which is preliminary data.</text>
</comment>
<dbReference type="Gene3D" id="3.40.1080.10">
    <property type="entry name" value="Glutaconate Coenzyme A-transferase"/>
    <property type="match status" value="1"/>
</dbReference>
<keyword evidence="2" id="KW-0808">Transferase</keyword>
<gene>
    <name evidence="2" type="ORF">C7B43_17640</name>
</gene>
<dbReference type="AlphaFoldDB" id="A0A2T2WS43"/>
<dbReference type="GO" id="GO:0008410">
    <property type="term" value="F:CoA-transferase activity"/>
    <property type="evidence" value="ECO:0007669"/>
    <property type="project" value="InterPro"/>
</dbReference>
<protein>
    <submittedName>
        <fullName evidence="2">CoA-transferase</fullName>
    </submittedName>
</protein>
<dbReference type="EMBL" id="PXYT01000061">
    <property type="protein sequence ID" value="PSR25057.1"/>
    <property type="molecule type" value="Genomic_DNA"/>
</dbReference>
<dbReference type="PANTHER" id="PTHR43293">
    <property type="entry name" value="ACETATE COA-TRANSFERASE YDIF"/>
    <property type="match status" value="1"/>
</dbReference>
<dbReference type="Pfam" id="PF01144">
    <property type="entry name" value="CoA_trans"/>
    <property type="match status" value="1"/>
</dbReference>
<reference evidence="2 3" key="1">
    <citation type="journal article" date="2014" name="BMC Genomics">
        <title>Comparison of environmental and isolate Sulfobacillus genomes reveals diverse carbon, sulfur, nitrogen, and hydrogen metabolisms.</title>
        <authorList>
            <person name="Justice N.B."/>
            <person name="Norman A."/>
            <person name="Brown C.T."/>
            <person name="Singh A."/>
            <person name="Thomas B.C."/>
            <person name="Banfield J.F."/>
        </authorList>
    </citation>
    <scope>NUCLEOTIDE SEQUENCE [LARGE SCALE GENOMIC DNA]</scope>
    <source>
        <strain evidence="2">AMDSBA1</strain>
    </source>
</reference>
<proteinExistence type="inferred from homology"/>
<dbReference type="SMART" id="SM00882">
    <property type="entry name" value="CoA_trans"/>
    <property type="match status" value="1"/>
</dbReference>
<evidence type="ECO:0000313" key="2">
    <source>
        <dbReference type="EMBL" id="PSR25057.1"/>
    </source>
</evidence>
<dbReference type="Proteomes" id="UP000242699">
    <property type="component" value="Unassembled WGS sequence"/>
</dbReference>
<dbReference type="InterPro" id="IPR004165">
    <property type="entry name" value="CoA_trans_fam_I"/>
</dbReference>
<dbReference type="SUPFAM" id="SSF100950">
    <property type="entry name" value="NagB/RpiA/CoA transferase-like"/>
    <property type="match status" value="1"/>
</dbReference>
<comment type="similarity">
    <text evidence="1">Belongs to the 3-oxoacid CoA-transferase subunit B family.</text>
</comment>
<evidence type="ECO:0000256" key="1">
    <source>
        <dbReference type="ARBA" id="ARBA00007047"/>
    </source>
</evidence>
<sequence>MAKSSVTPDQLMVVEASRHIHDGDIVNVGMRLPLLAFALAKATHAPHAKGFFDAGIVRANPVDGPFITMCDASNVDGSLWITEMIDLMHFMQQGRVDVGFLGGAEVDRFGNLNTSYIGTPSRPRVKLPGSGGASDIALLSRRTVILMAHHKGRLVENVSYITSLGYGRDGHERDRLKLSGGPEVLITNRATFAFDPDSHHAVLRSIHPGYTLEEIQRNTGWELVTKGKPVSTPNPSEEETAALAKLDPQGFWTGSGL</sequence>
<evidence type="ECO:0000313" key="3">
    <source>
        <dbReference type="Proteomes" id="UP000242699"/>
    </source>
</evidence>
<organism evidence="2 3">
    <name type="scientific">Sulfobacillus benefaciens</name>
    <dbReference type="NCBI Taxonomy" id="453960"/>
    <lineage>
        <taxon>Bacteria</taxon>
        <taxon>Bacillati</taxon>
        <taxon>Bacillota</taxon>
        <taxon>Clostridia</taxon>
        <taxon>Eubacteriales</taxon>
        <taxon>Clostridiales Family XVII. Incertae Sedis</taxon>
        <taxon>Sulfobacillus</taxon>
    </lineage>
</organism>
<dbReference type="InterPro" id="IPR037171">
    <property type="entry name" value="NagB/RpiA_transferase-like"/>
</dbReference>
<name>A0A2T2WS43_9FIRM</name>
<dbReference type="PANTHER" id="PTHR43293:SF3">
    <property type="entry name" value="CHOLESTEROL RING-CLEAVING HYDROLASE IPDB SUBUNIT"/>
    <property type="match status" value="1"/>
</dbReference>
<accession>A0A2T2WS43</accession>